<evidence type="ECO:0000313" key="2">
    <source>
        <dbReference type="EMBL" id="GAI92322.1"/>
    </source>
</evidence>
<evidence type="ECO:0000256" key="1">
    <source>
        <dbReference type="ARBA" id="ARBA00009820"/>
    </source>
</evidence>
<evidence type="ECO:0008006" key="3">
    <source>
        <dbReference type="Google" id="ProtNLM"/>
    </source>
</evidence>
<dbReference type="PANTHER" id="PTHR36842">
    <property type="entry name" value="PROTEIN TOLB HOMOLOG"/>
    <property type="match status" value="1"/>
</dbReference>
<dbReference type="AlphaFoldDB" id="X1SH17"/>
<accession>X1SH17</accession>
<proteinExistence type="inferred from homology"/>
<dbReference type="PANTHER" id="PTHR36842:SF1">
    <property type="entry name" value="PROTEIN TOLB"/>
    <property type="match status" value="1"/>
</dbReference>
<comment type="similarity">
    <text evidence="1">Belongs to the TolB family.</text>
</comment>
<dbReference type="Gene3D" id="2.120.10.30">
    <property type="entry name" value="TolB, C-terminal domain"/>
    <property type="match status" value="2"/>
</dbReference>
<dbReference type="InterPro" id="IPR011659">
    <property type="entry name" value="WD40"/>
</dbReference>
<protein>
    <recommendedName>
        <fullName evidence="3">Dipeptidylpeptidase IV N-terminal domain-containing protein</fullName>
    </recommendedName>
</protein>
<dbReference type="InterPro" id="IPR011042">
    <property type="entry name" value="6-blade_b-propeller_TolB-like"/>
</dbReference>
<sequence>YYFPDGQRLIFTSTRDNPRLPRGDFSDPADYPTGAELYTCRPNGSDLKRLTRNRLYEAEVSLSPDGQWVLFGRMIDGRMDLWRMRPDGTGEFQITNTPDLQEGGAFYLPDSRHIIFRAWDIKDQGRRGMPMTIYTINHDGTDLQRITHEEGVNWSPHPSPDSVHFVFVKMLPPNNFEVFLMDMDTGKQTRLTYNDAFDGFPAFSPDGHTINFSSSRDQPEDSRRMAIYLMDIQSLLQ</sequence>
<organism evidence="2">
    <name type="scientific">marine sediment metagenome</name>
    <dbReference type="NCBI Taxonomy" id="412755"/>
    <lineage>
        <taxon>unclassified sequences</taxon>
        <taxon>metagenomes</taxon>
        <taxon>ecological metagenomes</taxon>
    </lineage>
</organism>
<name>X1SH17_9ZZZZ</name>
<reference evidence="2" key="1">
    <citation type="journal article" date="2014" name="Front. Microbiol.">
        <title>High frequency of phylogenetically diverse reductive dehalogenase-homologous genes in deep subseafloor sedimentary metagenomes.</title>
        <authorList>
            <person name="Kawai M."/>
            <person name="Futagami T."/>
            <person name="Toyoda A."/>
            <person name="Takaki Y."/>
            <person name="Nishi S."/>
            <person name="Hori S."/>
            <person name="Arai W."/>
            <person name="Tsubouchi T."/>
            <person name="Morono Y."/>
            <person name="Uchiyama I."/>
            <person name="Ito T."/>
            <person name="Fujiyama A."/>
            <person name="Inagaki F."/>
            <person name="Takami H."/>
        </authorList>
    </citation>
    <scope>NUCLEOTIDE SEQUENCE</scope>
    <source>
        <strain evidence="2">Expedition CK06-06</strain>
    </source>
</reference>
<dbReference type="EMBL" id="BARW01019180">
    <property type="protein sequence ID" value="GAI92322.1"/>
    <property type="molecule type" value="Genomic_DNA"/>
</dbReference>
<comment type="caution">
    <text evidence="2">The sequence shown here is derived from an EMBL/GenBank/DDBJ whole genome shotgun (WGS) entry which is preliminary data.</text>
</comment>
<feature type="non-terminal residue" evidence="2">
    <location>
        <position position="1"/>
    </location>
</feature>
<dbReference type="Pfam" id="PF07676">
    <property type="entry name" value="PD40"/>
    <property type="match status" value="3"/>
</dbReference>
<gene>
    <name evidence="2" type="ORF">S12H4_32678</name>
</gene>
<dbReference type="SUPFAM" id="SSF69304">
    <property type="entry name" value="Tricorn protease N-terminal domain"/>
    <property type="match status" value="1"/>
</dbReference>